<evidence type="ECO:0000256" key="9">
    <source>
        <dbReference type="ARBA" id="ARBA00022679"/>
    </source>
</evidence>
<feature type="binding site" evidence="14">
    <location>
        <position position="106"/>
    </location>
    <ligand>
        <name>S-adenosyl-L-methionine</name>
        <dbReference type="ChEBI" id="CHEBI:59789"/>
    </ligand>
</feature>
<dbReference type="Gene3D" id="3.40.1280.10">
    <property type="match status" value="1"/>
</dbReference>
<evidence type="ECO:0000256" key="8">
    <source>
        <dbReference type="ARBA" id="ARBA00022603"/>
    </source>
</evidence>
<evidence type="ECO:0000256" key="14">
    <source>
        <dbReference type="HAMAP-Rule" id="MF_00077"/>
    </source>
</evidence>
<evidence type="ECO:0000256" key="4">
    <source>
        <dbReference type="ARBA" id="ARBA00011738"/>
    </source>
</evidence>
<dbReference type="AlphaFoldDB" id="A0A444L590"/>
<dbReference type="InterPro" id="IPR029026">
    <property type="entry name" value="tRNA_m1G_MTases_N"/>
</dbReference>
<keyword evidence="8 14" id="KW-0489">Methyltransferase</keyword>
<dbReference type="GO" id="GO:0005737">
    <property type="term" value="C:cytoplasm"/>
    <property type="evidence" value="ECO:0007669"/>
    <property type="project" value="UniProtKB-SubCell"/>
</dbReference>
<evidence type="ECO:0000256" key="11">
    <source>
        <dbReference type="ARBA" id="ARBA00022694"/>
    </source>
</evidence>
<comment type="subunit">
    <text evidence="4 14">Homodimer.</text>
</comment>
<evidence type="ECO:0000256" key="5">
    <source>
        <dbReference type="ARBA" id="ARBA00012624"/>
    </source>
</evidence>
<dbReference type="Pfam" id="PF01994">
    <property type="entry name" value="Trm56"/>
    <property type="match status" value="1"/>
</dbReference>
<dbReference type="InterPro" id="IPR002845">
    <property type="entry name" value="tRNA_mtfrase_aTrm56"/>
</dbReference>
<dbReference type="EC" id="2.1.1.206" evidence="5 14"/>
<comment type="subcellular location">
    <subcellularLocation>
        <location evidence="2 14">Cytoplasm</location>
    </subcellularLocation>
</comment>
<sequence length="196" mass="21878">MWPSSRIANLDKSIDDWVLFDLPRIAVLRLGHRPSRDKRITTHVCLVARAFGAEGVFISGVRDESIHSTIQKVMDAWGGDFWVEFVGSPMKVLDKWKASGGVVAHLTMYGIPVKQVKDMIPSDRDLLVIVGGEKVPAQYYEKADFNVAIGNQPHSEVAALAIFLDRMTGGAWEGMPFKNARLRIVPSERGKNVEQY</sequence>
<evidence type="ECO:0000313" key="16">
    <source>
        <dbReference type="Proteomes" id="UP000288215"/>
    </source>
</evidence>
<evidence type="ECO:0000256" key="3">
    <source>
        <dbReference type="ARBA" id="ARBA00010324"/>
    </source>
</evidence>
<organism evidence="15 16">
    <name type="scientific">Methanosuratincola subterraneus</name>
    <dbReference type="NCBI Taxonomy" id="2593994"/>
    <lineage>
        <taxon>Archaea</taxon>
        <taxon>Thermoproteota</taxon>
        <taxon>Methanosuratincolia</taxon>
        <taxon>Candidatus Methanomethylicales</taxon>
        <taxon>Candidatus Methanomethylicaceae</taxon>
        <taxon>Candidatus Methanosuratincola (ex Vanwonterghem et al. 2016)</taxon>
    </lineage>
</organism>
<feature type="binding site" evidence="14">
    <location>
        <begin position="131"/>
        <end position="135"/>
    </location>
    <ligand>
        <name>S-adenosyl-L-methionine</name>
        <dbReference type="ChEBI" id="CHEBI:59789"/>
    </ligand>
</feature>
<dbReference type="PANTHER" id="PTHR42197:SF1">
    <property type="entry name" value="TRNA (CYTIDINE(56)-2'-O)-METHYLTRANSFERASE"/>
    <property type="match status" value="1"/>
</dbReference>
<keyword evidence="7 14" id="KW-0963">Cytoplasm</keyword>
<dbReference type="PIRSF" id="PIRSF016123">
    <property type="entry name" value="UCP016123"/>
    <property type="match status" value="1"/>
</dbReference>
<keyword evidence="10 14" id="KW-0949">S-adenosyl-L-methionine</keyword>
<dbReference type="EMBL" id="RXGA01000004">
    <property type="protein sequence ID" value="RWX72745.1"/>
    <property type="molecule type" value="Genomic_DNA"/>
</dbReference>
<evidence type="ECO:0000256" key="2">
    <source>
        <dbReference type="ARBA" id="ARBA00004496"/>
    </source>
</evidence>
<dbReference type="PANTHER" id="PTHR42197">
    <property type="entry name" value="TRNA (CYTIDINE(56)-2'-O)-METHYLTRANSFERASE"/>
    <property type="match status" value="1"/>
</dbReference>
<evidence type="ECO:0000313" key="15">
    <source>
        <dbReference type="EMBL" id="RWX72745.1"/>
    </source>
</evidence>
<gene>
    <name evidence="15" type="ORF">Metus_1604</name>
</gene>
<evidence type="ECO:0000256" key="13">
    <source>
        <dbReference type="ARBA" id="ARBA00047792"/>
    </source>
</evidence>
<comment type="catalytic activity">
    <reaction evidence="13 14">
        <text>cytidine(56) in tRNA + S-adenosyl-L-methionine = 2'-O-methylcytidine(56) in tRNA + S-adenosyl-L-homocysteine + H(+)</text>
        <dbReference type="Rhea" id="RHEA:42968"/>
        <dbReference type="Rhea" id="RHEA-COMP:10308"/>
        <dbReference type="Rhea" id="RHEA-COMP:10309"/>
        <dbReference type="ChEBI" id="CHEBI:15378"/>
        <dbReference type="ChEBI" id="CHEBI:57856"/>
        <dbReference type="ChEBI" id="CHEBI:59789"/>
        <dbReference type="ChEBI" id="CHEBI:74495"/>
        <dbReference type="ChEBI" id="CHEBI:82748"/>
        <dbReference type="EC" id="2.1.1.206"/>
    </reaction>
</comment>
<comment type="caution">
    <text evidence="15">The sequence shown here is derived from an EMBL/GenBank/DDBJ whole genome shotgun (WGS) entry which is preliminary data.</text>
</comment>
<keyword evidence="9 14" id="KW-0808">Transferase</keyword>
<evidence type="ECO:0000256" key="6">
    <source>
        <dbReference type="ARBA" id="ARBA00013709"/>
    </source>
</evidence>
<reference evidence="15 16" key="1">
    <citation type="submission" date="2018-12" db="EMBL/GenBank/DDBJ databases">
        <title>The complete genome of the methanogenic archaea of the candidate phylum Verstraetearchaeota, obtained from the metagenome of underground thermal water.</title>
        <authorList>
            <person name="Kadnikov V.V."/>
            <person name="Mardanov A.V."/>
            <person name="Beletsky A.V."/>
            <person name="Karnachuk O.V."/>
            <person name="Ravin N.V."/>
        </authorList>
    </citation>
    <scope>NUCLEOTIDE SEQUENCE [LARGE SCALE GENOMIC DNA]</scope>
    <source>
        <strain evidence="15">Ch88</strain>
    </source>
</reference>
<evidence type="ECO:0000256" key="10">
    <source>
        <dbReference type="ARBA" id="ARBA00022691"/>
    </source>
</evidence>
<dbReference type="InterPro" id="IPR029028">
    <property type="entry name" value="Alpha/beta_knot_MTases"/>
</dbReference>
<name>A0A444L590_METS7</name>
<comment type="similarity">
    <text evidence="3 14">Belongs to the aTrm56 family.</text>
</comment>
<evidence type="ECO:0000256" key="1">
    <source>
        <dbReference type="ARBA" id="ARBA00003959"/>
    </source>
</evidence>
<accession>A0A444L590</accession>
<dbReference type="GO" id="GO:0106059">
    <property type="term" value="F:tRNA (cytidine(56)-2'-O)-methyltransferase activity"/>
    <property type="evidence" value="ECO:0007669"/>
    <property type="project" value="UniProtKB-EC"/>
</dbReference>
<protein>
    <recommendedName>
        <fullName evidence="6 14">tRNA (cytidine(56)-2'-O)-methyltransferase</fullName>
        <ecNumber evidence="5 14">2.1.1.206</ecNumber>
    </recommendedName>
    <alternativeName>
        <fullName evidence="12 14">tRNA ribose 2'-O-methyltransferase aTrm56</fullName>
    </alternativeName>
</protein>
<comment type="function">
    <text evidence="1 14">Specifically catalyzes the AdoMet-dependent 2'-O-ribose methylation of cytidine at position 56 in tRNAs.</text>
</comment>
<dbReference type="HAMAP" id="MF_00077">
    <property type="entry name" value="tRNA_methyltr_aTrm56"/>
    <property type="match status" value="1"/>
</dbReference>
<dbReference type="Proteomes" id="UP000288215">
    <property type="component" value="Unassembled WGS sequence"/>
</dbReference>
<dbReference type="GO" id="GO:0002128">
    <property type="term" value="P:tRNA nucleoside ribose methylation"/>
    <property type="evidence" value="ECO:0007669"/>
    <property type="project" value="UniProtKB-UniRule"/>
</dbReference>
<evidence type="ECO:0000256" key="12">
    <source>
        <dbReference type="ARBA" id="ARBA00029826"/>
    </source>
</evidence>
<proteinExistence type="inferred from homology"/>
<dbReference type="SUPFAM" id="SSF75217">
    <property type="entry name" value="alpha/beta knot"/>
    <property type="match status" value="1"/>
</dbReference>
<evidence type="ECO:0000256" key="7">
    <source>
        <dbReference type="ARBA" id="ARBA00022490"/>
    </source>
</evidence>
<keyword evidence="11 14" id="KW-0819">tRNA processing</keyword>
<feature type="binding site" evidence="14">
    <location>
        <begin position="149"/>
        <end position="156"/>
    </location>
    <ligand>
        <name>S-adenosyl-L-methionine</name>
        <dbReference type="ChEBI" id="CHEBI:59789"/>
    </ligand>
</feature>
<dbReference type="CDD" id="cd18083">
    <property type="entry name" value="aTrm56-like"/>
    <property type="match status" value="1"/>
</dbReference>